<feature type="region of interest" description="Disordered" evidence="1">
    <location>
        <begin position="400"/>
        <end position="431"/>
    </location>
</feature>
<evidence type="ECO:0000256" key="1">
    <source>
        <dbReference type="SAM" id="MobiDB-lite"/>
    </source>
</evidence>
<feature type="compositionally biased region" description="Polar residues" evidence="1">
    <location>
        <begin position="500"/>
        <end position="509"/>
    </location>
</feature>
<protein>
    <submittedName>
        <fullName evidence="2">Uncharacterized protein</fullName>
    </submittedName>
</protein>
<name>A0A6A6T5D9_9PLEO</name>
<sequence length="535" mass="60643">MENNIFVRETETFDVHHRHITDCAGDGCATIDVSRNERGHEVRSLWHLRDEIAKRMDQFNDCTKLYVLGEWMFSFDAIDPIEKDPDGGRIITHEEKEWNEGVALIKTVIKSMSNLQELTWSSTLPFMESIWSALPTTVTKLVLDVGYPIRLDADDSNRPIYLNQESMRPLINYTKLTELRIFGMRDTYQSTIWETVYRNEVENGNMRVLELQMAAPPLVRHEGWNKAKDVQGLRVDLEESRPYRGNVGKGTLHHELGFGEYLDDLCMRKARLAAGLDETKPLPLWCLKLDGFVVDNLPFELELSYIVLLVCGDMCIDAGLRAPKTSSPRNVWNGIVKNATTHCMIDWPLWAGVFDAQGRQLDAEGMVIEEEEPRGRRRSRNRYVGIREKITATLPRNDERFRPVDLDGTKKPLGTVSRLERQKTTDSTDDTHKEVNTLDAVQPRLEALSMTSAVSTRGDSPVPGSSDSFTWLSSASDMKDSYFTLDSLTESEPSPERQAVDTTSVTATLDSAKPTPGELTSYNLNTRSSERTSET</sequence>
<feature type="compositionally biased region" description="Basic and acidic residues" evidence="1">
    <location>
        <begin position="418"/>
        <end position="431"/>
    </location>
</feature>
<feature type="region of interest" description="Disordered" evidence="1">
    <location>
        <begin position="487"/>
        <end position="535"/>
    </location>
</feature>
<dbReference type="Proteomes" id="UP000799324">
    <property type="component" value="Unassembled WGS sequence"/>
</dbReference>
<feature type="compositionally biased region" description="Polar residues" evidence="1">
    <location>
        <begin position="518"/>
        <end position="527"/>
    </location>
</feature>
<proteinExistence type="predicted"/>
<evidence type="ECO:0000313" key="2">
    <source>
        <dbReference type="EMBL" id="KAF2654123.1"/>
    </source>
</evidence>
<dbReference type="OrthoDB" id="5368934at2759"/>
<dbReference type="EMBL" id="MU004369">
    <property type="protein sequence ID" value="KAF2654123.1"/>
    <property type="molecule type" value="Genomic_DNA"/>
</dbReference>
<keyword evidence="3" id="KW-1185">Reference proteome</keyword>
<reference evidence="2" key="1">
    <citation type="journal article" date="2020" name="Stud. Mycol.">
        <title>101 Dothideomycetes genomes: a test case for predicting lifestyles and emergence of pathogens.</title>
        <authorList>
            <person name="Haridas S."/>
            <person name="Albert R."/>
            <person name="Binder M."/>
            <person name="Bloem J."/>
            <person name="Labutti K."/>
            <person name="Salamov A."/>
            <person name="Andreopoulos B."/>
            <person name="Baker S."/>
            <person name="Barry K."/>
            <person name="Bills G."/>
            <person name="Bluhm B."/>
            <person name="Cannon C."/>
            <person name="Castanera R."/>
            <person name="Culley D."/>
            <person name="Daum C."/>
            <person name="Ezra D."/>
            <person name="Gonzalez J."/>
            <person name="Henrissat B."/>
            <person name="Kuo A."/>
            <person name="Liang C."/>
            <person name="Lipzen A."/>
            <person name="Lutzoni F."/>
            <person name="Magnuson J."/>
            <person name="Mondo S."/>
            <person name="Nolan M."/>
            <person name="Ohm R."/>
            <person name="Pangilinan J."/>
            <person name="Park H.-J."/>
            <person name="Ramirez L."/>
            <person name="Alfaro M."/>
            <person name="Sun H."/>
            <person name="Tritt A."/>
            <person name="Yoshinaga Y."/>
            <person name="Zwiers L.-H."/>
            <person name="Turgeon B."/>
            <person name="Goodwin S."/>
            <person name="Spatafora J."/>
            <person name="Crous P."/>
            <person name="Grigoriev I."/>
        </authorList>
    </citation>
    <scope>NUCLEOTIDE SEQUENCE</scope>
    <source>
        <strain evidence="2">CBS 122681</strain>
    </source>
</reference>
<evidence type="ECO:0000313" key="3">
    <source>
        <dbReference type="Proteomes" id="UP000799324"/>
    </source>
</evidence>
<feature type="compositionally biased region" description="Basic and acidic residues" evidence="1">
    <location>
        <begin position="400"/>
        <end position="410"/>
    </location>
</feature>
<gene>
    <name evidence="2" type="ORF">K491DRAFT_717410</name>
</gene>
<dbReference type="AlphaFoldDB" id="A0A6A6T5D9"/>
<organism evidence="2 3">
    <name type="scientific">Lophiostoma macrostomum CBS 122681</name>
    <dbReference type="NCBI Taxonomy" id="1314788"/>
    <lineage>
        <taxon>Eukaryota</taxon>
        <taxon>Fungi</taxon>
        <taxon>Dikarya</taxon>
        <taxon>Ascomycota</taxon>
        <taxon>Pezizomycotina</taxon>
        <taxon>Dothideomycetes</taxon>
        <taxon>Pleosporomycetidae</taxon>
        <taxon>Pleosporales</taxon>
        <taxon>Lophiostomataceae</taxon>
        <taxon>Lophiostoma</taxon>
    </lineage>
</organism>
<accession>A0A6A6T5D9</accession>